<reference evidence="3" key="1">
    <citation type="submission" date="2016-06" db="EMBL/GenBank/DDBJ databases">
        <title>Parallel loss of symbiosis genes in relatives of nitrogen-fixing non-legume Parasponia.</title>
        <authorList>
            <person name="Van Velzen R."/>
            <person name="Holmer R."/>
            <person name="Bu F."/>
            <person name="Rutten L."/>
            <person name="Van Zeijl A."/>
            <person name="Liu W."/>
            <person name="Santuari L."/>
            <person name="Cao Q."/>
            <person name="Sharma T."/>
            <person name="Shen D."/>
            <person name="Roswanjaya Y."/>
            <person name="Wardhani T."/>
            <person name="Kalhor M.S."/>
            <person name="Jansen J."/>
            <person name="Van den Hoogen J."/>
            <person name="Gungor B."/>
            <person name="Hartog M."/>
            <person name="Hontelez J."/>
            <person name="Verver J."/>
            <person name="Yang W.-C."/>
            <person name="Schijlen E."/>
            <person name="Repin R."/>
            <person name="Schilthuizen M."/>
            <person name="Schranz E."/>
            <person name="Heidstra R."/>
            <person name="Miyata K."/>
            <person name="Fedorova E."/>
            <person name="Kohlen W."/>
            <person name="Bisseling T."/>
            <person name="Smit S."/>
            <person name="Geurts R."/>
        </authorList>
    </citation>
    <scope>NUCLEOTIDE SEQUENCE [LARGE SCALE GENOMIC DNA]</scope>
    <source>
        <strain evidence="3">cv. RG33-2</strain>
    </source>
</reference>
<feature type="region of interest" description="Disordered" evidence="1">
    <location>
        <begin position="50"/>
        <end position="97"/>
    </location>
</feature>
<evidence type="ECO:0000256" key="1">
    <source>
        <dbReference type="SAM" id="MobiDB-lite"/>
    </source>
</evidence>
<evidence type="ECO:0000313" key="2">
    <source>
        <dbReference type="EMBL" id="PON60194.1"/>
    </source>
</evidence>
<proteinExistence type="predicted"/>
<protein>
    <submittedName>
        <fullName evidence="2">Uncharacterized protein</fullName>
    </submittedName>
</protein>
<dbReference type="InParanoid" id="A0A2P5CGN1"/>
<evidence type="ECO:0000313" key="3">
    <source>
        <dbReference type="Proteomes" id="UP000237000"/>
    </source>
</evidence>
<feature type="compositionally biased region" description="Low complexity" evidence="1">
    <location>
        <begin position="73"/>
        <end position="97"/>
    </location>
</feature>
<accession>A0A2P5CGN1</accession>
<gene>
    <name evidence="2" type="ORF">TorRG33x02_285280</name>
</gene>
<dbReference type="OrthoDB" id="10606644at2759"/>
<comment type="caution">
    <text evidence="2">The sequence shown here is derived from an EMBL/GenBank/DDBJ whole genome shotgun (WGS) entry which is preliminary data.</text>
</comment>
<sequence length="157" mass="17157">MGGDGRGSVSGLQFSFKPIKVSLVDGVGWVGISIWTSISKVANPLRALRSKSQKNRIPKSQRSLKKDPKTSGAARRQAANAAKITIPSTPSAPSTPKITGSGSRFLCGRVPLAYPPFFHVLSEMLRRPWWWSMLLRSWWPVYDGYVGCRKGDAGAIN</sequence>
<dbReference type="EMBL" id="JXTC01000367">
    <property type="protein sequence ID" value="PON60194.1"/>
    <property type="molecule type" value="Genomic_DNA"/>
</dbReference>
<dbReference type="Proteomes" id="UP000237000">
    <property type="component" value="Unassembled WGS sequence"/>
</dbReference>
<keyword evidence="3" id="KW-1185">Reference proteome</keyword>
<feature type="compositionally biased region" description="Basic residues" evidence="1">
    <location>
        <begin position="50"/>
        <end position="63"/>
    </location>
</feature>
<organism evidence="2 3">
    <name type="scientific">Trema orientale</name>
    <name type="common">Charcoal tree</name>
    <name type="synonym">Celtis orientalis</name>
    <dbReference type="NCBI Taxonomy" id="63057"/>
    <lineage>
        <taxon>Eukaryota</taxon>
        <taxon>Viridiplantae</taxon>
        <taxon>Streptophyta</taxon>
        <taxon>Embryophyta</taxon>
        <taxon>Tracheophyta</taxon>
        <taxon>Spermatophyta</taxon>
        <taxon>Magnoliopsida</taxon>
        <taxon>eudicotyledons</taxon>
        <taxon>Gunneridae</taxon>
        <taxon>Pentapetalae</taxon>
        <taxon>rosids</taxon>
        <taxon>fabids</taxon>
        <taxon>Rosales</taxon>
        <taxon>Cannabaceae</taxon>
        <taxon>Trema</taxon>
    </lineage>
</organism>
<dbReference type="AlphaFoldDB" id="A0A2P5CGN1"/>
<name>A0A2P5CGN1_TREOI</name>